<feature type="transmembrane region" description="Helical" evidence="1">
    <location>
        <begin position="30"/>
        <end position="51"/>
    </location>
</feature>
<keyword evidence="1" id="KW-0472">Membrane</keyword>
<reference evidence="2 3" key="1">
    <citation type="journal article" date="2014" name="Genome Announc.">
        <title>Whole Genome Sequence of the Probiotic Strain Lactobacillus paracasei N1115, Isolated from Traditional Chinese Fermented Milk.</title>
        <authorList>
            <person name="Wang S."/>
            <person name="Zhu H."/>
            <person name="He F."/>
            <person name="Luo Y."/>
            <person name="Kang Z."/>
            <person name="Lu C."/>
            <person name="Feng L."/>
            <person name="Lu X."/>
            <person name="Xue Y."/>
            <person name="Wang H."/>
        </authorList>
    </citation>
    <scope>NUCLEOTIDE SEQUENCE [LARGE SCALE GENOMIC DNA]</scope>
    <source>
        <strain evidence="2 3">N1115</strain>
    </source>
</reference>
<feature type="transmembrane region" description="Helical" evidence="1">
    <location>
        <begin position="106"/>
        <end position="124"/>
    </location>
</feature>
<feature type="transmembrane region" description="Helical" evidence="1">
    <location>
        <begin position="136"/>
        <end position="160"/>
    </location>
</feature>
<keyword evidence="1" id="KW-0812">Transmembrane</keyword>
<accession>A0A806LH46</accession>
<dbReference type="GO" id="GO:0016301">
    <property type="term" value="F:kinase activity"/>
    <property type="evidence" value="ECO:0007669"/>
    <property type="project" value="UniProtKB-KW"/>
</dbReference>
<name>A0A806LH46_LACPA</name>
<proteinExistence type="predicted"/>
<protein>
    <submittedName>
        <fullName evidence="2">Histidine kinase</fullName>
    </submittedName>
</protein>
<feature type="transmembrane region" description="Helical" evidence="1">
    <location>
        <begin position="63"/>
        <end position="86"/>
    </location>
</feature>
<sequence>MLSTTLSLLGEIFFGLIYAYYMSKTHNRSDVFWVFLFLEINLIIVNFQTLLEKFFTLSMTNNFFFISITSKLITNIVLLILAIWLFGTRKKIVNNMRHLVQEKDGIWMSAIFYLGASCTVMYFLEFTFILLKLDNVLALLILSAFIFFMVVNLCSLFFILRSYRYYLELLVVKHTNESRRAYYASLWA</sequence>
<dbReference type="EMBL" id="CP007122">
    <property type="protein sequence ID" value="AHJ33808.1"/>
    <property type="molecule type" value="Genomic_DNA"/>
</dbReference>
<evidence type="ECO:0000256" key="1">
    <source>
        <dbReference type="SAM" id="Phobius"/>
    </source>
</evidence>
<evidence type="ECO:0000313" key="3">
    <source>
        <dbReference type="Proteomes" id="UP000019441"/>
    </source>
</evidence>
<keyword evidence="2" id="KW-0808">Transferase</keyword>
<dbReference type="Proteomes" id="UP000019441">
    <property type="component" value="Chromosome"/>
</dbReference>
<feature type="transmembrane region" description="Helical" evidence="1">
    <location>
        <begin position="6"/>
        <end position="23"/>
    </location>
</feature>
<keyword evidence="2" id="KW-0418">Kinase</keyword>
<gene>
    <name evidence="2" type="ORF">AF91_11810</name>
</gene>
<dbReference type="AlphaFoldDB" id="A0A806LH46"/>
<organism evidence="2 3">
    <name type="scientific">Lacticaseibacillus paracasei N1115</name>
    <dbReference type="NCBI Taxonomy" id="1446494"/>
    <lineage>
        <taxon>Bacteria</taxon>
        <taxon>Bacillati</taxon>
        <taxon>Bacillota</taxon>
        <taxon>Bacilli</taxon>
        <taxon>Lactobacillales</taxon>
        <taxon>Lactobacillaceae</taxon>
        <taxon>Lacticaseibacillus</taxon>
    </lineage>
</organism>
<evidence type="ECO:0000313" key="2">
    <source>
        <dbReference type="EMBL" id="AHJ33808.1"/>
    </source>
</evidence>
<dbReference type="KEGG" id="lpq:AF91_11810"/>
<keyword evidence="1" id="KW-1133">Transmembrane helix</keyword>